<dbReference type="PIRSF" id="PIRSF000114">
    <property type="entry name" value="Glycerol-3-P_dh"/>
    <property type="match status" value="1"/>
</dbReference>
<feature type="binding site" evidence="7">
    <location>
        <position position="143"/>
    </location>
    <ligand>
        <name>sn-glycerol 3-phosphate</name>
        <dbReference type="ChEBI" id="CHEBI:57597"/>
    </ligand>
</feature>
<keyword evidence="4 7" id="KW-0443">Lipid metabolism</keyword>
<reference evidence="12 13" key="1">
    <citation type="submission" date="2024-09" db="EMBL/GenBank/DDBJ databases">
        <title>Laminarin stimulates single cell rates of sulfate reduction while oxygen inhibits transcriptomic activity in coastal marine sediment.</title>
        <authorList>
            <person name="Lindsay M."/>
            <person name="Orcutt B."/>
            <person name="Emerson D."/>
            <person name="Stepanauskas R."/>
            <person name="D'Angelo T."/>
        </authorList>
    </citation>
    <scope>NUCLEOTIDE SEQUENCE [LARGE SCALE GENOMIC DNA]</scope>
    <source>
        <strain evidence="12">SAG AM-311-K15</strain>
    </source>
</reference>
<feature type="domain" description="Glycerol-3-phosphate dehydrogenase NAD-dependent N-terminal" evidence="10">
    <location>
        <begin position="7"/>
        <end position="165"/>
    </location>
</feature>
<proteinExistence type="inferred from homology"/>
<dbReference type="InterPro" id="IPR006168">
    <property type="entry name" value="G3P_DH_NAD-dep"/>
</dbReference>
<dbReference type="EC" id="1.1.1.94" evidence="7"/>
<feature type="binding site" evidence="7">
    <location>
        <position position="196"/>
    </location>
    <ligand>
        <name>sn-glycerol 3-phosphate</name>
        <dbReference type="ChEBI" id="CHEBI:57597"/>
    </ligand>
</feature>
<feature type="active site" description="Proton acceptor" evidence="7">
    <location>
        <position position="196"/>
    </location>
</feature>
<feature type="binding site" evidence="7">
    <location>
        <position position="15"/>
    </location>
    <ligand>
        <name>NADPH</name>
        <dbReference type="ChEBI" id="CHEBI:57783"/>
    </ligand>
</feature>
<dbReference type="SUPFAM" id="SSF48179">
    <property type="entry name" value="6-phosphogluconate dehydrogenase C-terminal domain-like"/>
    <property type="match status" value="1"/>
</dbReference>
<keyword evidence="2 7" id="KW-0444">Lipid biosynthesis</keyword>
<dbReference type="Gene3D" id="3.40.50.720">
    <property type="entry name" value="NAD(P)-binding Rossmann-like Domain"/>
    <property type="match status" value="1"/>
</dbReference>
<dbReference type="NCBIfam" id="NF000940">
    <property type="entry name" value="PRK00094.1-2"/>
    <property type="match status" value="1"/>
</dbReference>
<feature type="binding site" evidence="7">
    <location>
        <position position="53"/>
    </location>
    <ligand>
        <name>NADPH</name>
        <dbReference type="ChEBI" id="CHEBI:57783"/>
    </ligand>
</feature>
<keyword evidence="6 7" id="KW-1208">Phospholipid metabolism</keyword>
<feature type="binding site" evidence="7">
    <location>
        <position position="260"/>
    </location>
    <ligand>
        <name>sn-glycerol 3-phosphate</name>
        <dbReference type="ChEBI" id="CHEBI:57597"/>
    </ligand>
</feature>
<keyword evidence="7" id="KW-0963">Cytoplasm</keyword>
<evidence type="ECO:0000256" key="1">
    <source>
        <dbReference type="ARBA" id="ARBA00011009"/>
    </source>
</evidence>
<dbReference type="HAMAP" id="MF_00394">
    <property type="entry name" value="NAD_Glyc3P_dehydrog"/>
    <property type="match status" value="1"/>
</dbReference>
<sequence length="352" mass="38096">MGLLDRKIAVIGAGSWGTAITILLAAKGFRVSLWVYEPELLQTMKQKPENQLYFPGFPIEGKVDFSGDISEVVRGSGFIILVVPSHVLRQTLSTFKADIENDSIIVSATKGIEVQTLKRMTEVIGELVPQALQQRIAVLSGPSFAQEVAQKSPTTVVVASENEQVAQQVQLLFNTPHFRTYTNTDVVGVEIGGSLKNVIAIAAGTSDGLGFGNNTKAAILTRGLSEMTRLGAAMGANPLTFAGLSGMGDLILTCNSSLSRNYMTGYKLGKGSSLQEITASLRTVAEGINTTRSAYKLSHQVQVEMPIVDQVFSLLFEGKRPSLAVVELMKRKLKKEHRQIISLITKNKKSEK</sequence>
<comment type="caution">
    <text evidence="12">The sequence shown here is derived from an EMBL/GenBank/DDBJ whole genome shotgun (WGS) entry which is preliminary data.</text>
</comment>
<feature type="binding site" evidence="7">
    <location>
        <position position="259"/>
    </location>
    <ligand>
        <name>sn-glycerol 3-phosphate</name>
        <dbReference type="ChEBI" id="CHEBI:57597"/>
    </ligand>
</feature>
<dbReference type="Gene3D" id="1.10.1040.10">
    <property type="entry name" value="N-(1-d-carboxylethyl)-l-norvaline Dehydrogenase, domain 2"/>
    <property type="match status" value="1"/>
</dbReference>
<dbReference type="PANTHER" id="PTHR11728:SF1">
    <property type="entry name" value="GLYCEROL-3-PHOSPHATE DEHYDROGENASE [NAD(+)] 2, CHLOROPLASTIC"/>
    <property type="match status" value="1"/>
</dbReference>
<evidence type="ECO:0000256" key="9">
    <source>
        <dbReference type="RuleBase" id="RU000439"/>
    </source>
</evidence>
<evidence type="ECO:0000256" key="2">
    <source>
        <dbReference type="ARBA" id="ARBA00022516"/>
    </source>
</evidence>
<feature type="binding site" evidence="7">
    <location>
        <position position="110"/>
    </location>
    <ligand>
        <name>sn-glycerol 3-phosphate</name>
        <dbReference type="ChEBI" id="CHEBI:57597"/>
    </ligand>
</feature>
<name>A0ABV6YXI0_UNCC1</name>
<feature type="domain" description="Glycerol-3-phosphate dehydrogenase NAD-dependent C-terminal" evidence="11">
    <location>
        <begin position="185"/>
        <end position="324"/>
    </location>
</feature>
<feature type="binding site" evidence="7">
    <location>
        <position position="286"/>
    </location>
    <ligand>
        <name>NADPH</name>
        <dbReference type="ChEBI" id="CHEBI:57783"/>
    </ligand>
</feature>
<dbReference type="InterPro" id="IPR036291">
    <property type="entry name" value="NAD(P)-bd_dom_sf"/>
</dbReference>
<comment type="catalytic activity">
    <reaction evidence="7 9">
        <text>sn-glycerol 3-phosphate + NADP(+) = dihydroxyacetone phosphate + NADPH + H(+)</text>
        <dbReference type="Rhea" id="RHEA:11096"/>
        <dbReference type="ChEBI" id="CHEBI:15378"/>
        <dbReference type="ChEBI" id="CHEBI:57597"/>
        <dbReference type="ChEBI" id="CHEBI:57642"/>
        <dbReference type="ChEBI" id="CHEBI:57783"/>
        <dbReference type="ChEBI" id="CHEBI:58349"/>
        <dbReference type="EC" id="1.1.1.94"/>
    </reaction>
</comment>
<evidence type="ECO:0000256" key="7">
    <source>
        <dbReference type="HAMAP-Rule" id="MF_00394"/>
    </source>
</evidence>
<dbReference type="Pfam" id="PF07479">
    <property type="entry name" value="NAD_Gly3P_dh_C"/>
    <property type="match status" value="1"/>
</dbReference>
<dbReference type="EMBL" id="JBHPBY010000133">
    <property type="protein sequence ID" value="MFC1850900.1"/>
    <property type="molecule type" value="Genomic_DNA"/>
</dbReference>
<protein>
    <recommendedName>
        <fullName evidence="7">Glycerol-3-phosphate dehydrogenase [NAD(P)+]</fullName>
        <ecNumber evidence="7">1.1.1.94</ecNumber>
    </recommendedName>
    <alternativeName>
        <fullName evidence="7">NAD(P)(+)-dependent glycerol-3-phosphate dehydrogenase</fullName>
    </alternativeName>
    <alternativeName>
        <fullName evidence="7">NAD(P)H-dependent dihydroxyacetone-phosphate reductase</fullName>
    </alternativeName>
</protein>
<feature type="binding site" evidence="7">
    <location>
        <position position="249"/>
    </location>
    <ligand>
        <name>sn-glycerol 3-phosphate</name>
        <dbReference type="ChEBI" id="CHEBI:57597"/>
    </ligand>
</feature>
<feature type="binding site" evidence="7">
    <location>
        <position position="260"/>
    </location>
    <ligand>
        <name>NADPH</name>
        <dbReference type="ChEBI" id="CHEBI:57783"/>
    </ligand>
</feature>
<comment type="catalytic activity">
    <reaction evidence="7">
        <text>sn-glycerol 3-phosphate + NAD(+) = dihydroxyacetone phosphate + NADH + H(+)</text>
        <dbReference type="Rhea" id="RHEA:11092"/>
        <dbReference type="ChEBI" id="CHEBI:15378"/>
        <dbReference type="ChEBI" id="CHEBI:57540"/>
        <dbReference type="ChEBI" id="CHEBI:57597"/>
        <dbReference type="ChEBI" id="CHEBI:57642"/>
        <dbReference type="ChEBI" id="CHEBI:57945"/>
        <dbReference type="EC" id="1.1.1.94"/>
    </reaction>
</comment>
<dbReference type="InterPro" id="IPR006109">
    <property type="entry name" value="G3P_DH_NAD-dep_C"/>
</dbReference>
<organism evidence="12 13">
    <name type="scientific">candidate division CSSED10-310 bacterium</name>
    <dbReference type="NCBI Taxonomy" id="2855610"/>
    <lineage>
        <taxon>Bacteria</taxon>
        <taxon>Bacteria division CSSED10-310</taxon>
    </lineage>
</organism>
<dbReference type="GO" id="GO:0047952">
    <property type="term" value="F:glycerol-3-phosphate dehydrogenase [NAD(P)+] activity"/>
    <property type="evidence" value="ECO:0007669"/>
    <property type="project" value="UniProtKB-EC"/>
</dbReference>
<evidence type="ECO:0000313" key="13">
    <source>
        <dbReference type="Proteomes" id="UP001594351"/>
    </source>
</evidence>
<comment type="pathway">
    <text evidence="7">Membrane lipid metabolism; glycerophospholipid metabolism.</text>
</comment>
<keyword evidence="7 8" id="KW-0520">NAD</keyword>
<dbReference type="InterPro" id="IPR013328">
    <property type="entry name" value="6PGD_dom2"/>
</dbReference>
<comment type="caution">
    <text evidence="7">Lacks conserved residue(s) required for the propagation of feature annotation.</text>
</comment>
<feature type="binding site" evidence="7">
    <location>
        <position position="141"/>
    </location>
    <ligand>
        <name>sn-glycerol 3-phosphate</name>
        <dbReference type="ChEBI" id="CHEBI:57597"/>
    </ligand>
</feature>
<dbReference type="Proteomes" id="UP001594351">
    <property type="component" value="Unassembled WGS sequence"/>
</dbReference>
<evidence type="ECO:0000313" key="12">
    <source>
        <dbReference type="EMBL" id="MFC1850900.1"/>
    </source>
</evidence>
<dbReference type="NCBIfam" id="NF000942">
    <property type="entry name" value="PRK00094.1-4"/>
    <property type="match status" value="1"/>
</dbReference>
<dbReference type="InterPro" id="IPR008927">
    <property type="entry name" value="6-PGluconate_DH-like_C_sf"/>
</dbReference>
<keyword evidence="3 7" id="KW-0560">Oxidoreductase</keyword>
<keyword evidence="13" id="KW-1185">Reference proteome</keyword>
<keyword evidence="7" id="KW-0547">Nucleotide-binding</keyword>
<evidence type="ECO:0000256" key="3">
    <source>
        <dbReference type="ARBA" id="ARBA00023002"/>
    </source>
</evidence>
<feature type="binding site" evidence="7">
    <location>
        <position position="284"/>
    </location>
    <ligand>
        <name>NADPH</name>
        <dbReference type="ChEBI" id="CHEBI:57783"/>
    </ligand>
</feature>
<dbReference type="Pfam" id="PF01210">
    <property type="entry name" value="NAD_Gly3P_dh_N"/>
    <property type="match status" value="1"/>
</dbReference>
<evidence type="ECO:0000259" key="10">
    <source>
        <dbReference type="Pfam" id="PF01210"/>
    </source>
</evidence>
<comment type="function">
    <text evidence="7">Catalyzes the reduction of the glycolytic intermediate dihydroxyacetone phosphate (DHAP) to sn-glycerol 3-phosphate (G3P), the key precursor for phospholipid synthesis.</text>
</comment>
<evidence type="ECO:0000259" key="11">
    <source>
        <dbReference type="Pfam" id="PF07479"/>
    </source>
</evidence>
<keyword evidence="5 7" id="KW-0594">Phospholipid biosynthesis</keyword>
<dbReference type="PRINTS" id="PR00077">
    <property type="entry name" value="GPDHDRGNASE"/>
</dbReference>
<dbReference type="PANTHER" id="PTHR11728">
    <property type="entry name" value="GLYCEROL-3-PHOSPHATE DEHYDROGENASE"/>
    <property type="match status" value="1"/>
</dbReference>
<evidence type="ECO:0000256" key="4">
    <source>
        <dbReference type="ARBA" id="ARBA00023098"/>
    </source>
</evidence>
<feature type="binding site" evidence="7">
    <location>
        <position position="110"/>
    </location>
    <ligand>
        <name>NADPH</name>
        <dbReference type="ChEBI" id="CHEBI:57783"/>
    </ligand>
</feature>
<accession>A0ABV6YXI0</accession>
<dbReference type="SUPFAM" id="SSF51735">
    <property type="entry name" value="NAD(P)-binding Rossmann-fold domains"/>
    <property type="match status" value="1"/>
</dbReference>
<evidence type="ECO:0000256" key="5">
    <source>
        <dbReference type="ARBA" id="ARBA00023209"/>
    </source>
</evidence>
<feature type="binding site" evidence="7">
    <location>
        <position position="145"/>
    </location>
    <ligand>
        <name>NADPH</name>
        <dbReference type="ChEBI" id="CHEBI:57783"/>
    </ligand>
</feature>
<evidence type="ECO:0000256" key="8">
    <source>
        <dbReference type="RuleBase" id="RU000437"/>
    </source>
</evidence>
<feature type="binding site" evidence="7">
    <location>
        <position position="16"/>
    </location>
    <ligand>
        <name>NADPH</name>
        <dbReference type="ChEBI" id="CHEBI:57783"/>
    </ligand>
</feature>
<gene>
    <name evidence="7" type="primary">gpsA</name>
    <name evidence="12" type="ORF">ACFL27_11960</name>
</gene>
<dbReference type="InterPro" id="IPR011128">
    <property type="entry name" value="G3P_DH_NAD-dep_N"/>
</dbReference>
<comment type="subcellular location">
    <subcellularLocation>
        <location evidence="7">Cytoplasm</location>
    </subcellularLocation>
</comment>
<keyword evidence="7" id="KW-0521">NADP</keyword>
<feature type="binding site" evidence="7">
    <location>
        <position position="261"/>
    </location>
    <ligand>
        <name>sn-glycerol 3-phosphate</name>
        <dbReference type="ChEBI" id="CHEBI:57597"/>
    </ligand>
</feature>
<evidence type="ECO:0000256" key="6">
    <source>
        <dbReference type="ARBA" id="ARBA00023264"/>
    </source>
</evidence>
<dbReference type="NCBIfam" id="NF000941">
    <property type="entry name" value="PRK00094.1-3"/>
    <property type="match status" value="1"/>
</dbReference>
<comment type="similarity">
    <text evidence="1 7 8">Belongs to the NAD-dependent glycerol-3-phosphate dehydrogenase family.</text>
</comment>